<feature type="transmembrane region" description="Helical" evidence="13">
    <location>
        <begin position="286"/>
        <end position="301"/>
    </location>
</feature>
<feature type="region of interest" description="Disordered" evidence="12">
    <location>
        <begin position="146"/>
        <end position="168"/>
    </location>
</feature>
<feature type="compositionally biased region" description="Polar residues" evidence="12">
    <location>
        <begin position="156"/>
        <end position="168"/>
    </location>
</feature>
<dbReference type="GO" id="GO:0035556">
    <property type="term" value="P:intracellular signal transduction"/>
    <property type="evidence" value="ECO:0007669"/>
    <property type="project" value="InterPro"/>
</dbReference>
<evidence type="ECO:0000256" key="13">
    <source>
        <dbReference type="SAM" id="Phobius"/>
    </source>
</evidence>
<dbReference type="Pfam" id="PF00211">
    <property type="entry name" value="Guanylate_cyc"/>
    <property type="match status" value="1"/>
</dbReference>
<keyword evidence="7" id="KW-0067">ATP-binding</keyword>
<dbReference type="EC" id="4.6.1.1" evidence="3"/>
<comment type="catalytic activity">
    <reaction evidence="1">
        <text>ATP = 3',5'-cyclic AMP + diphosphate</text>
        <dbReference type="Rhea" id="RHEA:15389"/>
        <dbReference type="ChEBI" id="CHEBI:30616"/>
        <dbReference type="ChEBI" id="CHEBI:33019"/>
        <dbReference type="ChEBI" id="CHEBI:58165"/>
        <dbReference type="EC" id="4.6.1.1"/>
    </reaction>
</comment>
<dbReference type="GO" id="GO:0004016">
    <property type="term" value="F:adenylate cyclase activity"/>
    <property type="evidence" value="ECO:0007669"/>
    <property type="project" value="UniProtKB-EC"/>
</dbReference>
<evidence type="ECO:0000256" key="3">
    <source>
        <dbReference type="ARBA" id="ARBA00012201"/>
    </source>
</evidence>
<dbReference type="InterPro" id="IPR001054">
    <property type="entry name" value="A/G_cyclase"/>
</dbReference>
<evidence type="ECO:0000259" key="14">
    <source>
        <dbReference type="PROSITE" id="PS50125"/>
    </source>
</evidence>
<dbReference type="GO" id="GO:0007189">
    <property type="term" value="P:adenylate cyclase-activating G protein-coupled receptor signaling pathway"/>
    <property type="evidence" value="ECO:0007669"/>
    <property type="project" value="TreeGrafter"/>
</dbReference>
<evidence type="ECO:0000256" key="9">
    <source>
        <dbReference type="ARBA" id="ARBA00022989"/>
    </source>
</evidence>
<dbReference type="Gene3D" id="3.30.70.1230">
    <property type="entry name" value="Nucleotide cyclase"/>
    <property type="match status" value="1"/>
</dbReference>
<feature type="transmembrane region" description="Helical" evidence="13">
    <location>
        <begin position="256"/>
        <end position="274"/>
    </location>
</feature>
<protein>
    <recommendedName>
        <fullName evidence="3">adenylate cyclase</fullName>
        <ecNumber evidence="3">4.6.1.1</ecNumber>
    </recommendedName>
</protein>
<comment type="caution">
    <text evidence="15">The sequence shown here is derived from an EMBL/GenBank/DDBJ whole genome shotgun (WGS) entry which is preliminary data.</text>
</comment>
<evidence type="ECO:0000256" key="10">
    <source>
        <dbReference type="ARBA" id="ARBA00023136"/>
    </source>
</evidence>
<gene>
    <name evidence="15" type="ORF">WA026_022883</name>
</gene>
<dbReference type="GO" id="GO:0006171">
    <property type="term" value="P:cAMP biosynthetic process"/>
    <property type="evidence" value="ECO:0007669"/>
    <property type="project" value="TreeGrafter"/>
</dbReference>
<keyword evidence="4 13" id="KW-0812">Transmembrane</keyword>
<dbReference type="InterPro" id="IPR029787">
    <property type="entry name" value="Nucleotide_cyclase"/>
</dbReference>
<evidence type="ECO:0000313" key="16">
    <source>
        <dbReference type="Proteomes" id="UP001431783"/>
    </source>
</evidence>
<feature type="domain" description="Guanylate cyclase" evidence="14">
    <location>
        <begin position="21"/>
        <end position="61"/>
    </location>
</feature>
<evidence type="ECO:0000313" key="15">
    <source>
        <dbReference type="EMBL" id="KAK9878622.1"/>
    </source>
</evidence>
<keyword evidence="6" id="KW-0547">Nucleotide-binding</keyword>
<proteinExistence type="predicted"/>
<keyword evidence="9 13" id="KW-1133">Transmembrane helix</keyword>
<dbReference type="Proteomes" id="UP001431783">
    <property type="component" value="Unassembled WGS sequence"/>
</dbReference>
<evidence type="ECO:0000256" key="8">
    <source>
        <dbReference type="ARBA" id="ARBA00022842"/>
    </source>
</evidence>
<accession>A0AAW1U4H7</accession>
<evidence type="ECO:0000256" key="7">
    <source>
        <dbReference type="ARBA" id="ARBA00022840"/>
    </source>
</evidence>
<evidence type="ECO:0000256" key="2">
    <source>
        <dbReference type="ARBA" id="ARBA00004141"/>
    </source>
</evidence>
<evidence type="ECO:0000256" key="6">
    <source>
        <dbReference type="ARBA" id="ARBA00022741"/>
    </source>
</evidence>
<dbReference type="PROSITE" id="PS50125">
    <property type="entry name" value="GUANYLATE_CYCLASE_2"/>
    <property type="match status" value="1"/>
</dbReference>
<dbReference type="PANTHER" id="PTHR45627">
    <property type="entry name" value="ADENYLATE CYCLASE TYPE 1"/>
    <property type="match status" value="1"/>
</dbReference>
<keyword evidence="10 13" id="KW-0472">Membrane</keyword>
<evidence type="ECO:0000256" key="5">
    <source>
        <dbReference type="ARBA" id="ARBA00022723"/>
    </source>
</evidence>
<dbReference type="CDD" id="cd07302">
    <property type="entry name" value="CHD"/>
    <property type="match status" value="1"/>
</dbReference>
<keyword evidence="11" id="KW-0456">Lyase</keyword>
<dbReference type="AlphaFoldDB" id="A0AAW1U4H7"/>
<dbReference type="EMBL" id="JARQZJ010000051">
    <property type="protein sequence ID" value="KAK9878622.1"/>
    <property type="molecule type" value="Genomic_DNA"/>
</dbReference>
<dbReference type="GO" id="GO:0046872">
    <property type="term" value="F:metal ion binding"/>
    <property type="evidence" value="ECO:0007669"/>
    <property type="project" value="UniProtKB-KW"/>
</dbReference>
<keyword evidence="5" id="KW-0479">Metal-binding</keyword>
<dbReference type="GO" id="GO:0005524">
    <property type="term" value="F:ATP binding"/>
    <property type="evidence" value="ECO:0007669"/>
    <property type="project" value="UniProtKB-KW"/>
</dbReference>
<evidence type="ECO:0000256" key="4">
    <source>
        <dbReference type="ARBA" id="ARBA00022692"/>
    </source>
</evidence>
<evidence type="ECO:0000256" key="1">
    <source>
        <dbReference type="ARBA" id="ARBA00001593"/>
    </source>
</evidence>
<evidence type="ECO:0000256" key="11">
    <source>
        <dbReference type="ARBA" id="ARBA00023239"/>
    </source>
</evidence>
<comment type="subcellular location">
    <subcellularLocation>
        <location evidence="2">Membrane</location>
        <topology evidence="2">Multi-pass membrane protein</topology>
    </subcellularLocation>
</comment>
<evidence type="ECO:0000256" key="12">
    <source>
        <dbReference type="SAM" id="MobiDB-lite"/>
    </source>
</evidence>
<organism evidence="15 16">
    <name type="scientific">Henosepilachna vigintioctopunctata</name>
    <dbReference type="NCBI Taxonomy" id="420089"/>
    <lineage>
        <taxon>Eukaryota</taxon>
        <taxon>Metazoa</taxon>
        <taxon>Ecdysozoa</taxon>
        <taxon>Arthropoda</taxon>
        <taxon>Hexapoda</taxon>
        <taxon>Insecta</taxon>
        <taxon>Pterygota</taxon>
        <taxon>Neoptera</taxon>
        <taxon>Endopterygota</taxon>
        <taxon>Coleoptera</taxon>
        <taxon>Polyphaga</taxon>
        <taxon>Cucujiformia</taxon>
        <taxon>Coccinelloidea</taxon>
        <taxon>Coccinellidae</taxon>
        <taxon>Epilachninae</taxon>
        <taxon>Epilachnini</taxon>
        <taxon>Henosepilachna</taxon>
    </lineage>
</organism>
<keyword evidence="8" id="KW-0460">Magnesium</keyword>
<reference evidence="15 16" key="1">
    <citation type="submission" date="2023-03" db="EMBL/GenBank/DDBJ databases">
        <title>Genome insight into feeding habits of ladybird beetles.</title>
        <authorList>
            <person name="Li H.-S."/>
            <person name="Huang Y.-H."/>
            <person name="Pang H."/>
        </authorList>
    </citation>
    <scope>NUCLEOTIDE SEQUENCE [LARGE SCALE GENOMIC DNA]</scope>
    <source>
        <strain evidence="15">SYSU_2023b</strain>
        <tissue evidence="15">Whole body</tissue>
    </source>
</reference>
<dbReference type="SUPFAM" id="SSF55073">
    <property type="entry name" value="Nucleotide cyclase"/>
    <property type="match status" value="1"/>
</dbReference>
<sequence>MEGRNRRAQSSRLKYVQQTANSPVDMRVGIHTGAVLAGVLGQRQWQFDVYSKDVELANKMESSGMAGRVHISATTMSFLDGEFEVEPGYGEKREEALRIAGLKTYFIVKVLKPFQPTKSEFQNGNSMLAEEERCIDLDDVQEKKGGKSKAAFESGTEGNSIHKQRQNSVDMKKRLRKELITRDGHRELIKNTEPISLIFIDQQKEEAYSHSVGTPSATVFWLFFVIKCSIILSTILSSPRYVLLSIFYLTRNASHFILIVLCFVEGYAPLNAWFNIFGRTASRRKTVTILLLIIFGVYNYTDSVSELVNLFLKILVLNYFLRNCST</sequence>
<dbReference type="GO" id="GO:0005886">
    <property type="term" value="C:plasma membrane"/>
    <property type="evidence" value="ECO:0007669"/>
    <property type="project" value="TreeGrafter"/>
</dbReference>
<keyword evidence="16" id="KW-1185">Reference proteome</keyword>
<name>A0AAW1U4H7_9CUCU</name>
<dbReference type="PANTHER" id="PTHR45627:SF30">
    <property type="entry name" value="ADENYLATE CYCLASE TYPE 3"/>
    <property type="match status" value="1"/>
</dbReference>
<feature type="transmembrane region" description="Helical" evidence="13">
    <location>
        <begin position="219"/>
        <end position="236"/>
    </location>
</feature>